<accession>A0A7S8J156</accession>
<keyword evidence="2" id="KW-0802">TPR repeat</keyword>
<dbReference type="SMART" id="SM00028">
    <property type="entry name" value="TPR"/>
    <property type="match status" value="2"/>
</dbReference>
<proteinExistence type="predicted"/>
<dbReference type="Gene3D" id="1.25.40.10">
    <property type="entry name" value="Tetratricopeptide repeat domain"/>
    <property type="match status" value="1"/>
</dbReference>
<dbReference type="InterPro" id="IPR011990">
    <property type="entry name" value="TPR-like_helical_dom_sf"/>
</dbReference>
<dbReference type="AlphaFoldDB" id="A0A7S8J156"/>
<evidence type="ECO:0000313" key="3">
    <source>
        <dbReference type="EMBL" id="QPD05911.1"/>
    </source>
</evidence>
<dbReference type="PANTHER" id="PTHR44858:SF1">
    <property type="entry name" value="UDP-N-ACETYLGLUCOSAMINE--PEPTIDE N-ACETYLGLUCOSAMINYLTRANSFERASE SPINDLY-RELATED"/>
    <property type="match status" value="1"/>
</dbReference>
<sequence>MDVGHIVRFLSILGVSLVVFYYPACASETTVEAEASYVMGDGDTLAIAEERVLQRAQRRAVEEAGLYIESTFHDVERSAAGTSIQASSLEVRTIAAAITRTETLETRRAFLNDRPSFYIRIRAVVDLDNLHAAIQRWQTEQRLGDHFRRLQKENAELKIQLDELRASRTGVRTLVIEPVGRASNAREQAQKLVEKAILTQHLPQKLSLVSEAALLDPNSVEPLIVRGQTHLRLASATYSSSSRPSEYSEYVDNARMDFDRALRMDPQNTWALLGQGDVSTWLRRPEQAAHSFEQALEINPFFDLARHRLINLYTAEARKLVELKRWDSALTTLKKCLPPFVSDSWLPHQKEAYFLRSEIYKALKQPTLAIDDLSAILRVDPADGAALLARAKLYLDQLHGRLAKDDFEHACILGSTEACEQLP</sequence>
<organism evidence="3 4">
    <name type="scientific">Candidatus Nitrospira kreftii</name>
    <dbReference type="NCBI Taxonomy" id="2652173"/>
    <lineage>
        <taxon>Bacteria</taxon>
        <taxon>Pseudomonadati</taxon>
        <taxon>Nitrospirota</taxon>
        <taxon>Nitrospiria</taxon>
        <taxon>Nitrospirales</taxon>
        <taxon>Nitrospiraceae</taxon>
        <taxon>Nitrospira</taxon>
    </lineage>
</organism>
<dbReference type="Pfam" id="PF13181">
    <property type="entry name" value="TPR_8"/>
    <property type="match status" value="1"/>
</dbReference>
<dbReference type="KEGG" id="nkf:Nkreftii_003685"/>
<dbReference type="SUPFAM" id="SSF48452">
    <property type="entry name" value="TPR-like"/>
    <property type="match status" value="1"/>
</dbReference>
<dbReference type="InterPro" id="IPR050498">
    <property type="entry name" value="Ycf3"/>
</dbReference>
<evidence type="ECO:0000256" key="2">
    <source>
        <dbReference type="ARBA" id="ARBA00022803"/>
    </source>
</evidence>
<gene>
    <name evidence="3" type="ORF">Nkreftii_003685</name>
</gene>
<dbReference type="PANTHER" id="PTHR44858">
    <property type="entry name" value="TETRATRICOPEPTIDE REPEAT PROTEIN 6"/>
    <property type="match status" value="1"/>
</dbReference>
<protein>
    <recommendedName>
        <fullName evidence="5">Tetratricopeptide repeat protein</fullName>
    </recommendedName>
</protein>
<dbReference type="Proteomes" id="UP000593737">
    <property type="component" value="Chromosome"/>
</dbReference>
<dbReference type="EMBL" id="CP047423">
    <property type="protein sequence ID" value="QPD05911.1"/>
    <property type="molecule type" value="Genomic_DNA"/>
</dbReference>
<evidence type="ECO:0000256" key="1">
    <source>
        <dbReference type="ARBA" id="ARBA00022737"/>
    </source>
</evidence>
<reference evidence="3 4" key="1">
    <citation type="journal article" date="2020" name="ISME J.">
        <title>Enrichment and physiological characterization of a novel comammox Nitrospira indicates ammonium inhibition of complete nitrification.</title>
        <authorList>
            <person name="Sakoula D."/>
            <person name="Koch H."/>
            <person name="Frank J."/>
            <person name="Jetten M.S.M."/>
            <person name="van Kessel M.A.H.J."/>
            <person name="Lucker S."/>
        </authorList>
    </citation>
    <scope>NUCLEOTIDE SEQUENCE [LARGE SCALE GENOMIC DNA]</scope>
    <source>
        <strain evidence="3">Comreactor17</strain>
    </source>
</reference>
<evidence type="ECO:0000313" key="4">
    <source>
        <dbReference type="Proteomes" id="UP000593737"/>
    </source>
</evidence>
<name>A0A7S8J156_9BACT</name>
<dbReference type="InterPro" id="IPR019734">
    <property type="entry name" value="TPR_rpt"/>
</dbReference>
<evidence type="ECO:0008006" key="5">
    <source>
        <dbReference type="Google" id="ProtNLM"/>
    </source>
</evidence>
<keyword evidence="1" id="KW-0677">Repeat</keyword>